<gene>
    <name evidence="1 3" type="ORF">CBG24934</name>
    <name evidence="1" type="ORF">CBG_24934</name>
</gene>
<proteinExistence type="predicted"/>
<dbReference type="InterPro" id="IPR011009">
    <property type="entry name" value="Kinase-like_dom_sf"/>
</dbReference>
<dbReference type="GeneID" id="8590602"/>
<evidence type="ECO:0000313" key="3">
    <source>
        <dbReference type="WormBase" id="CBG24934"/>
    </source>
</evidence>
<dbReference type="WormBase" id="CBG24934">
    <property type="protein sequence ID" value="CBP48652"/>
    <property type="gene ID" value="WBGene00042928"/>
</dbReference>
<dbReference type="Proteomes" id="UP000008549">
    <property type="component" value="Unassembled WGS sequence"/>
</dbReference>
<reference evidence="1 2" key="1">
    <citation type="journal article" date="2003" name="PLoS Biol.">
        <title>The genome sequence of Caenorhabditis briggsae: a platform for comparative genomics.</title>
        <authorList>
            <person name="Stein L.D."/>
            <person name="Bao Z."/>
            <person name="Blasiar D."/>
            <person name="Blumenthal T."/>
            <person name="Brent M.R."/>
            <person name="Chen N."/>
            <person name="Chinwalla A."/>
            <person name="Clarke L."/>
            <person name="Clee C."/>
            <person name="Coghlan A."/>
            <person name="Coulson A."/>
            <person name="D'Eustachio P."/>
            <person name="Fitch D.H."/>
            <person name="Fulton L.A."/>
            <person name="Fulton R.E."/>
            <person name="Griffiths-Jones S."/>
            <person name="Harris T.W."/>
            <person name="Hillier L.W."/>
            <person name="Kamath R."/>
            <person name="Kuwabara P.E."/>
            <person name="Mardis E.R."/>
            <person name="Marra M.A."/>
            <person name="Miner T.L."/>
            <person name="Minx P."/>
            <person name="Mullikin J.C."/>
            <person name="Plumb R.W."/>
            <person name="Rogers J."/>
            <person name="Schein J.E."/>
            <person name="Sohrmann M."/>
            <person name="Spieth J."/>
            <person name="Stajich J.E."/>
            <person name="Wei C."/>
            <person name="Willey D."/>
            <person name="Wilson R.K."/>
            <person name="Durbin R."/>
            <person name="Waterston R.H."/>
        </authorList>
    </citation>
    <scope>NUCLEOTIDE SEQUENCE [LARGE SCALE GENOMIC DNA]</scope>
    <source>
        <strain evidence="1 2">AF16</strain>
    </source>
</reference>
<keyword evidence="2" id="KW-1185">Reference proteome</keyword>
<dbReference type="KEGG" id="cbr:CBG_24934"/>
<organism evidence="1 2">
    <name type="scientific">Caenorhabditis briggsae</name>
    <dbReference type="NCBI Taxonomy" id="6238"/>
    <lineage>
        <taxon>Eukaryota</taxon>
        <taxon>Metazoa</taxon>
        <taxon>Ecdysozoa</taxon>
        <taxon>Nematoda</taxon>
        <taxon>Chromadorea</taxon>
        <taxon>Rhabditida</taxon>
        <taxon>Rhabditina</taxon>
        <taxon>Rhabditomorpha</taxon>
        <taxon>Rhabditoidea</taxon>
        <taxon>Rhabditidae</taxon>
        <taxon>Peloderinae</taxon>
        <taxon>Caenorhabditis</taxon>
    </lineage>
</organism>
<sequence length="84" mass="9923">MAIFELKMAANRDFRLSDHVRKDNGILQRTAKKFEPTVPLHMNLKKFDFEAIPLFEMLKYVLILDPELRPSFEDVANHKFFALN</sequence>
<dbReference type="SUPFAM" id="SSF56112">
    <property type="entry name" value="Protein kinase-like (PK-like)"/>
    <property type="match status" value="1"/>
</dbReference>
<accession>A8WLS8</accession>
<dbReference type="CTD" id="8590602"/>
<dbReference type="AlphaFoldDB" id="A8WLS8"/>
<dbReference type="HOGENOM" id="CLU_2529492_0_0_1"/>
<evidence type="ECO:0000313" key="2">
    <source>
        <dbReference type="Proteomes" id="UP000008549"/>
    </source>
</evidence>
<dbReference type="EMBL" id="HE601006">
    <property type="protein sequence ID" value="CAP21425.1"/>
    <property type="molecule type" value="Genomic_DNA"/>
</dbReference>
<protein>
    <submittedName>
        <fullName evidence="1">Protein CBG24934</fullName>
    </submittedName>
</protein>
<reference evidence="1 2" key="2">
    <citation type="journal article" date="2011" name="PLoS Genet.">
        <title>Caenorhabditis briggsae recombinant inbred line genotypes reveal inter-strain incompatibility and the evolution of recombination.</title>
        <authorList>
            <person name="Ross J.A."/>
            <person name="Koboldt D.C."/>
            <person name="Staisch J.E."/>
            <person name="Chamberlin H.M."/>
            <person name="Gupta B.P."/>
            <person name="Miller R.D."/>
            <person name="Baird S.E."/>
            <person name="Haag E.S."/>
        </authorList>
    </citation>
    <scope>NUCLEOTIDE SEQUENCE [LARGE SCALE GENOMIC DNA]</scope>
    <source>
        <strain evidence="1 2">AF16</strain>
    </source>
</reference>
<dbReference type="eggNOG" id="KOG0671">
    <property type="taxonomic scope" value="Eukaryota"/>
</dbReference>
<name>A8WLS8_CAEBR</name>
<evidence type="ECO:0000313" key="1">
    <source>
        <dbReference type="EMBL" id="CAP21425.1"/>
    </source>
</evidence>
<dbReference type="RefSeq" id="XP_002648598.1">
    <property type="nucleotide sequence ID" value="XM_002648552.1"/>
</dbReference>